<dbReference type="InterPro" id="IPR009078">
    <property type="entry name" value="Ferritin-like_SF"/>
</dbReference>
<dbReference type="Pfam" id="PF05974">
    <property type="entry name" value="DUF892"/>
    <property type="match status" value="1"/>
</dbReference>
<comment type="caution">
    <text evidence="1">The sequence shown here is derived from an EMBL/GenBank/DDBJ whole genome shotgun (WGS) entry which is preliminary data.</text>
</comment>
<dbReference type="InterPro" id="IPR012347">
    <property type="entry name" value="Ferritin-like"/>
</dbReference>
<evidence type="ECO:0000313" key="2">
    <source>
        <dbReference type="Proteomes" id="UP000536835"/>
    </source>
</evidence>
<dbReference type="InterPro" id="IPR047114">
    <property type="entry name" value="YciF"/>
</dbReference>
<accession>A0A7Y3RLM5</accession>
<dbReference type="Gene3D" id="1.20.1260.10">
    <property type="match status" value="1"/>
</dbReference>
<dbReference type="SUPFAM" id="SSF47240">
    <property type="entry name" value="Ferritin-like"/>
    <property type="match status" value="1"/>
</dbReference>
<organism evidence="1 2">
    <name type="scientific">Parvularcula mediterranea</name>
    <dbReference type="NCBI Taxonomy" id="2732508"/>
    <lineage>
        <taxon>Bacteria</taxon>
        <taxon>Pseudomonadati</taxon>
        <taxon>Pseudomonadota</taxon>
        <taxon>Alphaproteobacteria</taxon>
        <taxon>Parvularculales</taxon>
        <taxon>Parvularculaceae</taxon>
        <taxon>Parvularcula</taxon>
    </lineage>
</organism>
<sequence>MSNFGTLKELYVDQLQDNYSANKQMASILADFEGVVETPKLKQYLRNSHDKIVEHQTTLETVIKSHDADPNGEHCKGMQGLVREGRAHGLEPEFSDKKVQEAAIIAQLNRMNHYGLAGYGTTKAMAQELGLERDQQLIQKGLDDIYDGDRFVSFLAEERINEQAAA</sequence>
<dbReference type="EMBL" id="JABFCX010000002">
    <property type="protein sequence ID" value="NNU16367.1"/>
    <property type="molecule type" value="Genomic_DNA"/>
</dbReference>
<dbReference type="AlphaFoldDB" id="A0A7Y3RLM5"/>
<keyword evidence="2" id="KW-1185">Reference proteome</keyword>
<protein>
    <submittedName>
        <fullName evidence="1">Ferritin-like domain-containing protein</fullName>
    </submittedName>
</protein>
<dbReference type="PANTHER" id="PTHR30565:SF9">
    <property type="entry name" value="PROTEIN YCIF"/>
    <property type="match status" value="1"/>
</dbReference>
<gene>
    <name evidence="1" type="ORF">HK107_08550</name>
</gene>
<dbReference type="InterPro" id="IPR010287">
    <property type="entry name" value="DUF892_YciF-like"/>
</dbReference>
<reference evidence="1 2" key="1">
    <citation type="submission" date="2020-05" db="EMBL/GenBank/DDBJ databases">
        <title>Parvularcula mediterraneae sp. nov., isolated from polypropylene straw from shallow seawater of the seashore of Laganas in Zakynthos island, Greece.</title>
        <authorList>
            <person name="Szabo I."/>
            <person name="Al-Omari J."/>
            <person name="Rado J."/>
            <person name="Szerdahelyi G.S."/>
        </authorList>
    </citation>
    <scope>NUCLEOTIDE SEQUENCE [LARGE SCALE GENOMIC DNA]</scope>
    <source>
        <strain evidence="1 2">ZS-1/3</strain>
    </source>
</reference>
<dbReference type="PANTHER" id="PTHR30565">
    <property type="entry name" value="PROTEIN YCIF"/>
    <property type="match status" value="1"/>
</dbReference>
<name>A0A7Y3RLM5_9PROT</name>
<dbReference type="Proteomes" id="UP000536835">
    <property type="component" value="Unassembled WGS sequence"/>
</dbReference>
<proteinExistence type="predicted"/>
<evidence type="ECO:0000313" key="1">
    <source>
        <dbReference type="EMBL" id="NNU16367.1"/>
    </source>
</evidence>
<dbReference type="RefSeq" id="WP_173198531.1">
    <property type="nucleotide sequence ID" value="NZ_JABFCX010000002.1"/>
</dbReference>